<evidence type="ECO:0000313" key="1">
    <source>
        <dbReference type="EMBL" id="KAI9919733.1"/>
    </source>
</evidence>
<gene>
    <name evidence="1" type="ORF">PsorP6_017779</name>
</gene>
<dbReference type="EMBL" id="CM047590">
    <property type="protein sequence ID" value="KAI9919733.1"/>
    <property type="molecule type" value="Genomic_DNA"/>
</dbReference>
<sequence length="172" mass="19489">MRRSSLRPRQIDVHARMVIIRKEEYLHADEDSSTGPSQPHATFRQLVASLEAREQTGSQSLRKKNDIPIPVIQKVPSYDPSVSADFEVPTSYVIFQALPKDEDSAGFEALSPELQDVEVDLDVEDMRWLRRHPKYGVDGDPRDQLSQERFGQMLDAREKASALLNPNVMTSA</sequence>
<organism evidence="1 2">
    <name type="scientific">Peronosclerospora sorghi</name>
    <dbReference type="NCBI Taxonomy" id="230839"/>
    <lineage>
        <taxon>Eukaryota</taxon>
        <taxon>Sar</taxon>
        <taxon>Stramenopiles</taxon>
        <taxon>Oomycota</taxon>
        <taxon>Peronosporomycetes</taxon>
        <taxon>Peronosporales</taxon>
        <taxon>Peronosporaceae</taxon>
        <taxon>Peronosclerospora</taxon>
    </lineage>
</organism>
<accession>A0ACC0WLI2</accession>
<evidence type="ECO:0000313" key="2">
    <source>
        <dbReference type="Proteomes" id="UP001163321"/>
    </source>
</evidence>
<reference evidence="1 2" key="1">
    <citation type="journal article" date="2022" name="bioRxiv">
        <title>The genome of the oomycete Peronosclerospora sorghi, a cosmopolitan pathogen of maize and sorghum, is inflated with dispersed pseudogenes.</title>
        <authorList>
            <person name="Fletcher K."/>
            <person name="Martin F."/>
            <person name="Isakeit T."/>
            <person name="Cavanaugh K."/>
            <person name="Magill C."/>
            <person name="Michelmore R."/>
        </authorList>
    </citation>
    <scope>NUCLEOTIDE SEQUENCE [LARGE SCALE GENOMIC DNA]</scope>
    <source>
        <strain evidence="1">P6</strain>
    </source>
</reference>
<proteinExistence type="predicted"/>
<protein>
    <submittedName>
        <fullName evidence="1">Uncharacterized protein</fullName>
    </submittedName>
</protein>
<comment type="caution">
    <text evidence="1">The sequence shown here is derived from an EMBL/GenBank/DDBJ whole genome shotgun (WGS) entry which is preliminary data.</text>
</comment>
<dbReference type="Proteomes" id="UP001163321">
    <property type="component" value="Chromosome 11"/>
</dbReference>
<name>A0ACC0WLI2_9STRA</name>
<keyword evidence="2" id="KW-1185">Reference proteome</keyword>